<dbReference type="SUPFAM" id="SSF51197">
    <property type="entry name" value="Clavaminate synthase-like"/>
    <property type="match status" value="1"/>
</dbReference>
<dbReference type="AlphaFoldDB" id="A0AAV1CIA8"/>
<evidence type="ECO:0000313" key="1">
    <source>
        <dbReference type="EMBL" id="CAI9095449.1"/>
    </source>
</evidence>
<dbReference type="Gene3D" id="2.60.120.330">
    <property type="entry name" value="B-lactam Antibiotic, Isopenicillin N Synthase, Chain"/>
    <property type="match status" value="1"/>
</dbReference>
<proteinExistence type="predicted"/>
<accession>A0AAV1CIA8</accession>
<dbReference type="InterPro" id="IPR027443">
    <property type="entry name" value="IPNS-like_sf"/>
</dbReference>
<keyword evidence="2" id="KW-1185">Reference proteome</keyword>
<gene>
    <name evidence="1" type="ORF">OLC1_LOCUS6423</name>
</gene>
<dbReference type="EMBL" id="OX459119">
    <property type="protein sequence ID" value="CAI9095449.1"/>
    <property type="molecule type" value="Genomic_DNA"/>
</dbReference>
<protein>
    <submittedName>
        <fullName evidence="1">OLC1v1031403C1</fullName>
    </submittedName>
</protein>
<sequence>MEDKVVNDIKNIGVPLPVENVQQLASKALEEIPHRYIRPEIRKDEVSVNESSQIPVIDISKLVAGNTEYQTEMSKFHHACKDWGFFSGDKESYFAISVC</sequence>
<organism evidence="1 2">
    <name type="scientific">Oldenlandia corymbosa var. corymbosa</name>
    <dbReference type="NCBI Taxonomy" id="529605"/>
    <lineage>
        <taxon>Eukaryota</taxon>
        <taxon>Viridiplantae</taxon>
        <taxon>Streptophyta</taxon>
        <taxon>Embryophyta</taxon>
        <taxon>Tracheophyta</taxon>
        <taxon>Spermatophyta</taxon>
        <taxon>Magnoliopsida</taxon>
        <taxon>eudicotyledons</taxon>
        <taxon>Gunneridae</taxon>
        <taxon>Pentapetalae</taxon>
        <taxon>asterids</taxon>
        <taxon>lamiids</taxon>
        <taxon>Gentianales</taxon>
        <taxon>Rubiaceae</taxon>
        <taxon>Rubioideae</taxon>
        <taxon>Spermacoceae</taxon>
        <taxon>Hedyotis-Oldenlandia complex</taxon>
        <taxon>Oldenlandia</taxon>
    </lineage>
</organism>
<evidence type="ECO:0000313" key="2">
    <source>
        <dbReference type="Proteomes" id="UP001161247"/>
    </source>
</evidence>
<name>A0AAV1CIA8_OLDCO</name>
<dbReference type="Proteomes" id="UP001161247">
    <property type="component" value="Chromosome 2"/>
</dbReference>
<reference evidence="1" key="1">
    <citation type="submission" date="2023-03" db="EMBL/GenBank/DDBJ databases">
        <authorList>
            <person name="Julca I."/>
        </authorList>
    </citation>
    <scope>NUCLEOTIDE SEQUENCE</scope>
</reference>